<evidence type="ECO:0000313" key="1">
    <source>
        <dbReference type="EMBL" id="OWP84615.1"/>
    </source>
</evidence>
<dbReference type="RefSeq" id="WP_088391391.1">
    <property type="nucleotide sequence ID" value="NZ_MTCZ01000025.1"/>
</dbReference>
<organism evidence="1 2">
    <name type="scientific">Flavobacterium davisii</name>
    <dbReference type="NCBI Taxonomy" id="2906077"/>
    <lineage>
        <taxon>Bacteria</taxon>
        <taxon>Pseudomonadati</taxon>
        <taxon>Bacteroidota</taxon>
        <taxon>Flavobacteriia</taxon>
        <taxon>Flavobacteriales</taxon>
        <taxon>Flavobacteriaceae</taxon>
        <taxon>Flavobacterium</taxon>
    </lineage>
</organism>
<dbReference type="AlphaFoldDB" id="A0A246GJX5"/>
<proteinExistence type="predicted"/>
<reference evidence="1 2" key="1">
    <citation type="journal article" date="2017" name="Infect. Genet. Evol.">
        <title>Comparative genome analysis of fish pathogen Flavobacterium columnare reveals extensive sequence diversity within the species.</title>
        <authorList>
            <person name="Kayansamruaj P."/>
            <person name="Dong H.T."/>
            <person name="Hirono I."/>
            <person name="Kondo H."/>
            <person name="Senapin S."/>
            <person name="Rodkhum C."/>
        </authorList>
    </citation>
    <scope>NUCLEOTIDE SEQUENCE [LARGE SCALE GENOMIC DNA]</scope>
    <source>
        <strain evidence="1 2">1215</strain>
    </source>
</reference>
<accession>A0A246GJX5</accession>
<evidence type="ECO:0000313" key="2">
    <source>
        <dbReference type="Proteomes" id="UP000197768"/>
    </source>
</evidence>
<sequence>MLQYIKKFKWLITGCFSIVLTKISLPFLFPDFITQKVKEYANQHIKGNINFSDAQLSIIEHFPALTLSFEDFQLTGAAPFEQINLIKSDEIAFGIDVQELLRVRDIFRGFD</sequence>
<dbReference type="EMBL" id="MTCZ01000025">
    <property type="protein sequence ID" value="OWP84615.1"/>
    <property type="molecule type" value="Genomic_DNA"/>
</dbReference>
<comment type="caution">
    <text evidence="1">The sequence shown here is derived from an EMBL/GenBank/DDBJ whole genome shotgun (WGS) entry which is preliminary data.</text>
</comment>
<dbReference type="Proteomes" id="UP000197768">
    <property type="component" value="Unassembled WGS sequence"/>
</dbReference>
<gene>
    <name evidence="1" type="ORF">BWK59_04320</name>
</gene>
<protein>
    <submittedName>
        <fullName evidence="1">Uncharacterized protein</fullName>
    </submittedName>
</protein>
<name>A0A246GJX5_9FLAO</name>